<sequence length="29" mass="3493">MKQCVKEKWNALNIIKLLQHIICITLRKN</sequence>
<accession>A0A5B7JWV9</accession>
<protein>
    <submittedName>
        <fullName evidence="1">Uncharacterized protein</fullName>
    </submittedName>
</protein>
<name>A0A5B7JWV9_PORTR</name>
<evidence type="ECO:0000313" key="1">
    <source>
        <dbReference type="EMBL" id="MPC97627.1"/>
    </source>
</evidence>
<dbReference type="AlphaFoldDB" id="A0A5B7JWV9"/>
<reference evidence="1 2" key="1">
    <citation type="submission" date="2019-05" db="EMBL/GenBank/DDBJ databases">
        <title>Another draft genome of Portunus trituberculatus and its Hox gene families provides insights of decapod evolution.</title>
        <authorList>
            <person name="Jeong J.-H."/>
            <person name="Song I."/>
            <person name="Kim S."/>
            <person name="Choi T."/>
            <person name="Kim D."/>
            <person name="Ryu S."/>
            <person name="Kim W."/>
        </authorList>
    </citation>
    <scope>NUCLEOTIDE SEQUENCE [LARGE SCALE GENOMIC DNA]</scope>
    <source>
        <tissue evidence="1">Muscle</tissue>
    </source>
</reference>
<gene>
    <name evidence="1" type="ORF">E2C01_092952</name>
</gene>
<organism evidence="1 2">
    <name type="scientific">Portunus trituberculatus</name>
    <name type="common">Swimming crab</name>
    <name type="synonym">Neptunus trituberculatus</name>
    <dbReference type="NCBI Taxonomy" id="210409"/>
    <lineage>
        <taxon>Eukaryota</taxon>
        <taxon>Metazoa</taxon>
        <taxon>Ecdysozoa</taxon>
        <taxon>Arthropoda</taxon>
        <taxon>Crustacea</taxon>
        <taxon>Multicrustacea</taxon>
        <taxon>Malacostraca</taxon>
        <taxon>Eumalacostraca</taxon>
        <taxon>Eucarida</taxon>
        <taxon>Decapoda</taxon>
        <taxon>Pleocyemata</taxon>
        <taxon>Brachyura</taxon>
        <taxon>Eubrachyura</taxon>
        <taxon>Portunoidea</taxon>
        <taxon>Portunidae</taxon>
        <taxon>Portuninae</taxon>
        <taxon>Portunus</taxon>
    </lineage>
</organism>
<dbReference type="EMBL" id="VSRR010110758">
    <property type="protein sequence ID" value="MPC97627.1"/>
    <property type="molecule type" value="Genomic_DNA"/>
</dbReference>
<comment type="caution">
    <text evidence="1">The sequence shown here is derived from an EMBL/GenBank/DDBJ whole genome shotgun (WGS) entry which is preliminary data.</text>
</comment>
<evidence type="ECO:0000313" key="2">
    <source>
        <dbReference type="Proteomes" id="UP000324222"/>
    </source>
</evidence>
<proteinExistence type="predicted"/>
<keyword evidence="2" id="KW-1185">Reference proteome</keyword>
<dbReference type="Proteomes" id="UP000324222">
    <property type="component" value="Unassembled WGS sequence"/>
</dbReference>